<keyword evidence="2" id="KW-1185">Reference proteome</keyword>
<reference evidence="1" key="1">
    <citation type="submission" date="2020-12" db="EMBL/GenBank/DDBJ databases">
        <authorList>
            <person name="Iha C."/>
        </authorList>
    </citation>
    <scope>NUCLEOTIDE SEQUENCE</scope>
</reference>
<sequence>MVPGAEPRGYGLTASDMEASRLVFVSVKGSQQRRKAAVPVPDGYTWAQFCDQVKLKLKLNNIKAIYLASSGEKIASLDGLEDIDDLFVEEGLASPTNGMNSTSPLATEAALREGETSTSEFQYAASAGAQQPVTVHRAQVCLHILVLFGKNMVHTTMLFHCWQVFESSIWI</sequence>
<accession>A0A8S1IQ43</accession>
<protein>
    <submittedName>
        <fullName evidence="1">Uncharacterized protein</fullName>
    </submittedName>
</protein>
<dbReference type="EMBL" id="CAJHUC010000357">
    <property type="protein sequence ID" value="CAD7695508.1"/>
    <property type="molecule type" value="Genomic_DNA"/>
</dbReference>
<dbReference type="Proteomes" id="UP000708148">
    <property type="component" value="Unassembled WGS sequence"/>
</dbReference>
<name>A0A8S1IQ43_9CHLO</name>
<comment type="caution">
    <text evidence="1">The sequence shown here is derived from an EMBL/GenBank/DDBJ whole genome shotgun (WGS) entry which is preliminary data.</text>
</comment>
<gene>
    <name evidence="1" type="ORF">OSTQU699_LOCUS869</name>
</gene>
<organism evidence="1 2">
    <name type="scientific">Ostreobium quekettii</name>
    <dbReference type="NCBI Taxonomy" id="121088"/>
    <lineage>
        <taxon>Eukaryota</taxon>
        <taxon>Viridiplantae</taxon>
        <taxon>Chlorophyta</taxon>
        <taxon>core chlorophytes</taxon>
        <taxon>Ulvophyceae</taxon>
        <taxon>TCBD clade</taxon>
        <taxon>Bryopsidales</taxon>
        <taxon>Ostreobineae</taxon>
        <taxon>Ostreobiaceae</taxon>
        <taxon>Ostreobium</taxon>
    </lineage>
</organism>
<evidence type="ECO:0000313" key="1">
    <source>
        <dbReference type="EMBL" id="CAD7695508.1"/>
    </source>
</evidence>
<dbReference type="AlphaFoldDB" id="A0A8S1IQ43"/>
<evidence type="ECO:0000313" key="2">
    <source>
        <dbReference type="Proteomes" id="UP000708148"/>
    </source>
</evidence>
<dbReference type="OrthoDB" id="511798at2759"/>
<proteinExistence type="predicted"/>